<feature type="region of interest" description="Disordered" evidence="3">
    <location>
        <begin position="115"/>
        <end position="137"/>
    </location>
</feature>
<dbReference type="Pfam" id="PF00379">
    <property type="entry name" value="Chitin_bind_4"/>
    <property type="match status" value="1"/>
</dbReference>
<dbReference type="GO" id="GO:0008010">
    <property type="term" value="F:structural constituent of chitin-based larval cuticle"/>
    <property type="evidence" value="ECO:0007669"/>
    <property type="project" value="TreeGrafter"/>
</dbReference>
<feature type="transmembrane region" description="Helical" evidence="4">
    <location>
        <begin position="63"/>
        <end position="80"/>
    </location>
</feature>
<dbReference type="InterPro" id="IPR000618">
    <property type="entry name" value="Insect_cuticle"/>
</dbReference>
<gene>
    <name evidence="5" type="ORF">APZ42_029406</name>
</gene>
<keyword evidence="4" id="KW-1133">Transmembrane helix</keyword>
<name>A0A164PIP9_9CRUS</name>
<keyword evidence="1 2" id="KW-0193">Cuticle</keyword>
<organism evidence="5 6">
    <name type="scientific">Daphnia magna</name>
    <dbReference type="NCBI Taxonomy" id="35525"/>
    <lineage>
        <taxon>Eukaryota</taxon>
        <taxon>Metazoa</taxon>
        <taxon>Ecdysozoa</taxon>
        <taxon>Arthropoda</taxon>
        <taxon>Crustacea</taxon>
        <taxon>Branchiopoda</taxon>
        <taxon>Diplostraca</taxon>
        <taxon>Cladocera</taxon>
        <taxon>Anomopoda</taxon>
        <taxon>Daphniidae</taxon>
        <taxon>Daphnia</taxon>
    </lineage>
</organism>
<keyword evidence="6" id="KW-1185">Reference proteome</keyword>
<dbReference type="STRING" id="35525.A0A164PIP9"/>
<comment type="caution">
    <text evidence="5">The sequence shown here is derived from an EMBL/GenBank/DDBJ whole genome shotgun (WGS) entry which is preliminary data.</text>
</comment>
<evidence type="ECO:0000256" key="1">
    <source>
        <dbReference type="ARBA" id="ARBA00022460"/>
    </source>
</evidence>
<dbReference type="GO" id="GO:0062129">
    <property type="term" value="C:chitin-based extracellular matrix"/>
    <property type="evidence" value="ECO:0007669"/>
    <property type="project" value="TreeGrafter"/>
</dbReference>
<dbReference type="PANTHER" id="PTHR10380:SF173">
    <property type="entry name" value="CUTICULAR PROTEIN 47EF, ISOFORM C-RELATED"/>
    <property type="match status" value="1"/>
</dbReference>
<evidence type="ECO:0000256" key="3">
    <source>
        <dbReference type="SAM" id="MobiDB-lite"/>
    </source>
</evidence>
<dbReference type="OrthoDB" id="6630665at2759"/>
<evidence type="ECO:0000313" key="5">
    <source>
        <dbReference type="EMBL" id="KZS06867.1"/>
    </source>
</evidence>
<dbReference type="Proteomes" id="UP000076858">
    <property type="component" value="Unassembled WGS sequence"/>
</dbReference>
<dbReference type="InterPro" id="IPR031311">
    <property type="entry name" value="CHIT_BIND_RR_consensus"/>
</dbReference>
<keyword evidence="4" id="KW-0472">Membrane</keyword>
<reference evidence="5 6" key="1">
    <citation type="submission" date="2016-03" db="EMBL/GenBank/DDBJ databases">
        <title>EvidentialGene: Evidence-directed Construction of Genes on Genomes.</title>
        <authorList>
            <person name="Gilbert D.G."/>
            <person name="Choi J.-H."/>
            <person name="Mockaitis K."/>
            <person name="Colbourne J."/>
            <person name="Pfrender M."/>
        </authorList>
    </citation>
    <scope>NUCLEOTIDE SEQUENCE [LARGE SCALE GENOMIC DNA]</scope>
    <source>
        <strain evidence="5 6">Xinb3</strain>
        <tissue evidence="5">Complete organism</tissue>
    </source>
</reference>
<dbReference type="PROSITE" id="PS00233">
    <property type="entry name" value="CHIT_BIND_RR_1"/>
    <property type="match status" value="1"/>
</dbReference>
<keyword evidence="4" id="KW-0812">Transmembrane</keyword>
<dbReference type="PROSITE" id="PS51155">
    <property type="entry name" value="CHIT_BIND_RR_2"/>
    <property type="match status" value="1"/>
</dbReference>
<protein>
    <submittedName>
        <fullName evidence="5">Cuticular protein 65Av</fullName>
    </submittedName>
</protein>
<accession>A0A164PIP9</accession>
<dbReference type="AlphaFoldDB" id="A0A164PIP9"/>
<proteinExistence type="predicted"/>
<evidence type="ECO:0000256" key="2">
    <source>
        <dbReference type="PROSITE-ProRule" id="PRU00497"/>
    </source>
</evidence>
<dbReference type="PANTHER" id="PTHR10380">
    <property type="entry name" value="CUTICLE PROTEIN"/>
    <property type="match status" value="1"/>
</dbReference>
<dbReference type="PRINTS" id="PR00947">
    <property type="entry name" value="CUTICLE"/>
</dbReference>
<dbReference type="InterPro" id="IPR050468">
    <property type="entry name" value="Cuticle_Struct_Prot"/>
</dbReference>
<dbReference type="EMBL" id="LRGB01002580">
    <property type="protein sequence ID" value="KZS06867.1"/>
    <property type="molecule type" value="Genomic_DNA"/>
</dbReference>
<sequence>MKCVHKKEKAVLEGKLIFFSSSSAGWFLPLQHSQGGAHHFFPECIKRQVENNRASHIITSIRTMKVFVLAVLIGLVAAMPQDAAKPPVEIITSESEGPNLDGSYKFKFETADGVKREEEGAQKQIGEEAGATSRGSWSYTAPEGDKIDLTFVADENGFQPQGAHLPVAPEPSPAIKRALAIIARTNAADEARAAGMSTKQKLQMLGLLDQRLGLRK</sequence>
<evidence type="ECO:0000256" key="4">
    <source>
        <dbReference type="SAM" id="Phobius"/>
    </source>
</evidence>
<evidence type="ECO:0000313" key="6">
    <source>
        <dbReference type="Proteomes" id="UP000076858"/>
    </source>
</evidence>